<keyword evidence="2" id="KW-1185">Reference proteome</keyword>
<proteinExistence type="predicted"/>
<sequence>MSRTDEVHRITENVYKPALNHSASWRQTLSNRAQSSRQCQARSDLSNPISLQASTNGRADKTFASWWVT</sequence>
<dbReference type="Proteomes" id="UP000281406">
    <property type="component" value="Unassembled WGS sequence"/>
</dbReference>
<dbReference type="AlphaFoldDB" id="A0A3N0Y0L1"/>
<reference evidence="1 2" key="1">
    <citation type="submission" date="2018-10" db="EMBL/GenBank/DDBJ databases">
        <title>Genome assembly for a Yunnan-Guizhou Plateau 3E fish, Anabarilius grahami (Regan), and its evolutionary and genetic applications.</title>
        <authorList>
            <person name="Jiang W."/>
        </authorList>
    </citation>
    <scope>NUCLEOTIDE SEQUENCE [LARGE SCALE GENOMIC DNA]</scope>
    <source>
        <strain evidence="1">AG-KIZ</strain>
        <tissue evidence="1">Muscle</tissue>
    </source>
</reference>
<accession>A0A3N0Y0L1</accession>
<comment type="caution">
    <text evidence="1">The sequence shown here is derived from an EMBL/GenBank/DDBJ whole genome shotgun (WGS) entry which is preliminary data.</text>
</comment>
<evidence type="ECO:0000313" key="2">
    <source>
        <dbReference type="Proteomes" id="UP000281406"/>
    </source>
</evidence>
<dbReference type="EMBL" id="RJVU01056986">
    <property type="protein sequence ID" value="ROK38578.1"/>
    <property type="molecule type" value="Genomic_DNA"/>
</dbReference>
<gene>
    <name evidence="1" type="ORF">DPX16_3766</name>
</gene>
<evidence type="ECO:0000313" key="1">
    <source>
        <dbReference type="EMBL" id="ROK38578.1"/>
    </source>
</evidence>
<protein>
    <submittedName>
        <fullName evidence="1">Uncharacterized protein</fullName>
    </submittedName>
</protein>
<organism evidence="1 2">
    <name type="scientific">Anabarilius grahami</name>
    <name type="common">Kanglang fish</name>
    <name type="synonym">Barilius grahami</name>
    <dbReference type="NCBI Taxonomy" id="495550"/>
    <lineage>
        <taxon>Eukaryota</taxon>
        <taxon>Metazoa</taxon>
        <taxon>Chordata</taxon>
        <taxon>Craniata</taxon>
        <taxon>Vertebrata</taxon>
        <taxon>Euteleostomi</taxon>
        <taxon>Actinopterygii</taxon>
        <taxon>Neopterygii</taxon>
        <taxon>Teleostei</taxon>
        <taxon>Ostariophysi</taxon>
        <taxon>Cypriniformes</taxon>
        <taxon>Xenocyprididae</taxon>
        <taxon>Xenocypridinae</taxon>
        <taxon>Xenocypridinae incertae sedis</taxon>
        <taxon>Anabarilius</taxon>
    </lineage>
</organism>
<name>A0A3N0Y0L1_ANAGA</name>